<dbReference type="SMART" id="SM00612">
    <property type="entry name" value="Kelch"/>
    <property type="match status" value="2"/>
</dbReference>
<dbReference type="GO" id="GO:0016020">
    <property type="term" value="C:membrane"/>
    <property type="evidence" value="ECO:0007669"/>
    <property type="project" value="InterPro"/>
</dbReference>
<accession>A0A947DEK0</accession>
<dbReference type="Pfam" id="PF00059">
    <property type="entry name" value="Lectin_C"/>
    <property type="match status" value="1"/>
</dbReference>
<proteinExistence type="predicted"/>
<dbReference type="Gene3D" id="2.60.120.380">
    <property type="match status" value="1"/>
</dbReference>
<dbReference type="InterPro" id="IPR038081">
    <property type="entry name" value="CalX-like_sf"/>
</dbReference>
<feature type="domain" description="C-type lectin" evidence="5">
    <location>
        <begin position="815"/>
        <end position="918"/>
    </location>
</feature>
<organism evidence="7 8">
    <name type="scientific">Leptothoe spongobia TAU-MAC 1115</name>
    <dbReference type="NCBI Taxonomy" id="1967444"/>
    <lineage>
        <taxon>Bacteria</taxon>
        <taxon>Bacillati</taxon>
        <taxon>Cyanobacteriota</taxon>
        <taxon>Cyanophyceae</taxon>
        <taxon>Nodosilineales</taxon>
        <taxon>Cymatolegaceae</taxon>
        <taxon>Leptothoe</taxon>
        <taxon>Leptothoe spongobia</taxon>
    </lineage>
</organism>
<feature type="region of interest" description="Disordered" evidence="4">
    <location>
        <begin position="295"/>
        <end position="315"/>
    </location>
</feature>
<dbReference type="InterPro" id="IPR025592">
    <property type="entry name" value="DUF4347"/>
</dbReference>
<dbReference type="Proteomes" id="UP000717364">
    <property type="component" value="Unassembled WGS sequence"/>
</dbReference>
<reference evidence="7" key="2">
    <citation type="journal article" date="2021" name="Mar. Drugs">
        <title>Genome Reduction and Secondary Metabolism of the Marine Sponge-Associated Cyanobacterium Leptothoe.</title>
        <authorList>
            <person name="Konstantinou D."/>
            <person name="Popin R.V."/>
            <person name="Fewer D.P."/>
            <person name="Sivonen K."/>
            <person name="Gkelis S."/>
        </authorList>
    </citation>
    <scope>NUCLEOTIDE SEQUENCE</scope>
    <source>
        <strain evidence="7">TAU-MAC 1115</strain>
    </source>
</reference>
<feature type="compositionally biased region" description="Pro residues" evidence="4">
    <location>
        <begin position="299"/>
        <end position="310"/>
    </location>
</feature>
<evidence type="ECO:0000256" key="2">
    <source>
        <dbReference type="ARBA" id="ARBA00022737"/>
    </source>
</evidence>
<dbReference type="Pfam" id="PF14252">
    <property type="entry name" value="DUF4347"/>
    <property type="match status" value="1"/>
</dbReference>
<dbReference type="Gene3D" id="2.60.40.10">
    <property type="entry name" value="Immunoglobulins"/>
    <property type="match status" value="1"/>
</dbReference>
<dbReference type="InterPro" id="IPR014756">
    <property type="entry name" value="Ig_E-set"/>
</dbReference>
<dbReference type="Gene3D" id="2.150.10.10">
    <property type="entry name" value="Serralysin-like metalloprotease, C-terminal"/>
    <property type="match status" value="2"/>
</dbReference>
<dbReference type="PANTHER" id="PTHR32208:SF56">
    <property type="entry name" value="GALACTOSE OXIDASE-RELATED"/>
    <property type="match status" value="1"/>
</dbReference>
<dbReference type="SMART" id="SM00758">
    <property type="entry name" value="PA14"/>
    <property type="match status" value="1"/>
</dbReference>
<keyword evidence="1" id="KW-0732">Signal</keyword>
<dbReference type="InterPro" id="IPR037524">
    <property type="entry name" value="PA14/GLEYA"/>
</dbReference>
<dbReference type="Gene3D" id="2.130.10.80">
    <property type="entry name" value="Galactose oxidase/kelch, beta-propeller"/>
    <property type="match status" value="1"/>
</dbReference>
<dbReference type="InterPro" id="IPR011043">
    <property type="entry name" value="Gal_Oxase/kelch_b-propeller"/>
</dbReference>
<dbReference type="InterPro" id="IPR016186">
    <property type="entry name" value="C-type_lectin-like/link_sf"/>
</dbReference>
<sequence>MSTDNIIPQGSLQSTNIAFVDSNVAQADELLTSLQTDKVFLLNDQSSGLDQITQVLAAYSNLESVHIFSHGSQGQLQLGNSIFSQTNLNDYEAELESWKTAFSQEGDLLFYGCNLAAADGFGFIEQISQLTQADVAASDNITGHTGDWQLEKATGSIEAGIAVSQATQVSYQGQLNLILGTAGNDGVLEGTAGDDTLNGLGGIDQLQGNDGADLFILGDDTGGFYDQEFFSDYVDILDFTSGEDTIQLSGVLGDYSFQAVGNSTWIYKGDISNAELVADVFNTGGADITSSIDFVGGGTPPPPPPPPTPTPGNDIVGTPGNDGILEGTTGDDTLNGLGGIDQLQGNSGADLFILGDEAGGFYDQNFFNDYADILDFSIGEDTIQLNGTIDDYSFQTVGTSTWIYKGDISNAELVADVFNTDGTDITGSIEFLGDGPNPPVAGQFAFSATEYTVDEQTSSMQIRVDRLGGTDGVVSVDYATVDGTTTQLEDYVPVVGKLTFGDGQASMLITIPIIQDPYAESDETFNIRLSNPTGGATIETAETTVTIVDDDTQAPAGLLRFGRPMYMTTEGNPSVAVTVLRDGGANGEITVDYFTDDDGATAGQDYTAVSGKLTFADGETEKTIVVPILEDQTVEDDERFWLYLDNPTGGASTVVSGAQLIIMDNEPRPGSGNGLYGEYYNNLNFTDLTRVSIDENIAFDFGNSGPAGIAPDTFSIRWTGEVETLYSEEYVFQTTSDDGIRLWVNDQLLINNWTDHGPTVDTGSIVLEAGQRYDIRVDYYENGGNATVDLKWSSDSQELELIPRSQLYSNSRFERGDSEYLLTPTQMTWQEAQQYAQRLGGNLVTINDAAEEDWLQSRFGKDERFWTGLNDVKSEGSFVWASGADVTYTNFAPGEPNNSGGNQDFVTMNFGANDQWDDDGLNSAYFGIIEVTGDNLPSQNAIFGNWSGVIGMPNIAVAAAQLPDGEIVTWSSWDRFKFGGNNPRTFTSVFNTASREVEEFLITNTQHDMFCPGTVMLPDGRIMVNGGGSTVTSTSIYDFKTDTWTRVENMNMRRWYNTSLTLDDGSVLTWGGNAPDSHAGNAEIWREGEGWTTVDGMNINIYQGTGDQTSWHPQMFQAPNGKVFIAGPGPEMYWADLDDVGSVLESAGQRPDGYSQHGSFVMYDVGKILKFGGADREANSGTVTNKAYIIDITGDTPIVTETGEMNYDRKFLNGVVLPDGRVMAVGGNTSGKKFSDEGTVYAGEVWDPSTGEWSVMDSMDIPRNYHSVALLQSDGTVFAAGGGLTGGGAADHPDAQVFSPGYLFNDDGSLADRPDIATVDKADYGDTINLEVTDDQDIVRFNLIRMSTVTHSINTDQRLISLEFSDLGNDEYALQMPESGYIAPPGYYMLYALNADGTPSEAAVINLR</sequence>
<evidence type="ECO:0000256" key="1">
    <source>
        <dbReference type="ARBA" id="ARBA00022729"/>
    </source>
</evidence>
<dbReference type="InterPro" id="IPR006652">
    <property type="entry name" value="Kelch_1"/>
</dbReference>
<evidence type="ECO:0000256" key="3">
    <source>
        <dbReference type="ARBA" id="ARBA00022837"/>
    </source>
</evidence>
<dbReference type="Pfam" id="PF07250">
    <property type="entry name" value="Glyoxal_oxid_N"/>
    <property type="match status" value="1"/>
</dbReference>
<dbReference type="SUPFAM" id="SSF50965">
    <property type="entry name" value="Galactose oxidase, central domain"/>
    <property type="match status" value="1"/>
</dbReference>
<dbReference type="SMART" id="SM00237">
    <property type="entry name" value="Calx_beta"/>
    <property type="match status" value="2"/>
</dbReference>
<dbReference type="CDD" id="cd02851">
    <property type="entry name" value="E_set_GO_C"/>
    <property type="match status" value="1"/>
</dbReference>
<dbReference type="SUPFAM" id="SSF56988">
    <property type="entry name" value="Anthrax protective antigen"/>
    <property type="match status" value="1"/>
</dbReference>
<dbReference type="EMBL" id="JADOES010000014">
    <property type="protein sequence ID" value="MBT9315667.1"/>
    <property type="molecule type" value="Genomic_DNA"/>
</dbReference>
<evidence type="ECO:0000313" key="7">
    <source>
        <dbReference type="EMBL" id="MBT9315667.1"/>
    </source>
</evidence>
<gene>
    <name evidence="7" type="ORF">IXB50_09540</name>
</gene>
<evidence type="ECO:0000313" key="8">
    <source>
        <dbReference type="Proteomes" id="UP000717364"/>
    </source>
</evidence>
<dbReference type="SUPFAM" id="SSF81296">
    <property type="entry name" value="E set domains"/>
    <property type="match status" value="1"/>
</dbReference>
<dbReference type="Pfam" id="PF07691">
    <property type="entry name" value="PA14"/>
    <property type="match status" value="1"/>
</dbReference>
<evidence type="ECO:0000259" key="6">
    <source>
        <dbReference type="PROSITE" id="PS51820"/>
    </source>
</evidence>
<dbReference type="InterPro" id="IPR013783">
    <property type="entry name" value="Ig-like_fold"/>
</dbReference>
<dbReference type="PROSITE" id="PS50041">
    <property type="entry name" value="C_TYPE_LECTIN_2"/>
    <property type="match status" value="1"/>
</dbReference>
<keyword evidence="2" id="KW-0677">Repeat</keyword>
<dbReference type="Pfam" id="PF03160">
    <property type="entry name" value="Calx-beta"/>
    <property type="match status" value="2"/>
</dbReference>
<keyword evidence="8" id="KW-1185">Reference proteome</keyword>
<dbReference type="InterPro" id="IPR011049">
    <property type="entry name" value="Serralysin-like_metalloprot_C"/>
</dbReference>
<dbReference type="SUPFAM" id="SSF141072">
    <property type="entry name" value="CalX-like"/>
    <property type="match status" value="2"/>
</dbReference>
<dbReference type="Gene3D" id="3.10.100.10">
    <property type="entry name" value="Mannose-Binding Protein A, subunit A"/>
    <property type="match status" value="1"/>
</dbReference>
<reference evidence="7" key="1">
    <citation type="submission" date="2020-11" db="EMBL/GenBank/DDBJ databases">
        <authorList>
            <person name="Konstantinou D."/>
            <person name="Gkelis S."/>
            <person name="Popin R."/>
            <person name="Fewer D."/>
            <person name="Sivonen K."/>
        </authorList>
    </citation>
    <scope>NUCLEOTIDE SEQUENCE</scope>
    <source>
        <strain evidence="7">TAU-MAC 1115</strain>
    </source>
</reference>
<dbReference type="CDD" id="cd03603">
    <property type="entry name" value="CLECT_VCBS"/>
    <property type="match status" value="1"/>
</dbReference>
<evidence type="ECO:0000259" key="5">
    <source>
        <dbReference type="PROSITE" id="PS50041"/>
    </source>
</evidence>
<name>A0A947DEK0_9CYAN</name>
<keyword evidence="3" id="KW-0106">Calcium</keyword>
<dbReference type="SUPFAM" id="SSF51120">
    <property type="entry name" value="beta-Roll"/>
    <property type="match status" value="2"/>
</dbReference>
<feature type="domain" description="PA14" evidence="6">
    <location>
        <begin position="670"/>
        <end position="806"/>
    </location>
</feature>
<dbReference type="Pfam" id="PF09118">
    <property type="entry name" value="GO-like_E_set"/>
    <property type="match status" value="1"/>
</dbReference>
<dbReference type="PROSITE" id="PS51820">
    <property type="entry name" value="PA14"/>
    <property type="match status" value="1"/>
</dbReference>
<dbReference type="InterPro" id="IPR034007">
    <property type="entry name" value="CTLD_bac"/>
</dbReference>
<dbReference type="InterPro" id="IPR001304">
    <property type="entry name" value="C-type_lectin-like"/>
</dbReference>
<dbReference type="RefSeq" id="WP_215608732.1">
    <property type="nucleotide sequence ID" value="NZ_JADOES010000014.1"/>
</dbReference>
<dbReference type="SMART" id="SM00034">
    <property type="entry name" value="CLECT"/>
    <property type="match status" value="1"/>
</dbReference>
<protein>
    <submittedName>
        <fullName evidence="7">DUF4347 domain-containing protein</fullName>
    </submittedName>
</protein>
<dbReference type="InterPro" id="IPR011658">
    <property type="entry name" value="PA14_dom"/>
</dbReference>
<dbReference type="InterPro" id="IPR015202">
    <property type="entry name" value="GO-like_E_set"/>
</dbReference>
<dbReference type="InterPro" id="IPR037293">
    <property type="entry name" value="Gal_Oxidase_central_sf"/>
</dbReference>
<evidence type="ECO:0000256" key="4">
    <source>
        <dbReference type="SAM" id="MobiDB-lite"/>
    </source>
</evidence>
<dbReference type="Gene3D" id="2.60.40.2030">
    <property type="match status" value="2"/>
</dbReference>
<dbReference type="InterPro" id="IPR009880">
    <property type="entry name" value="Glyoxal_oxidase_N"/>
</dbReference>
<dbReference type="InterPro" id="IPR003644">
    <property type="entry name" value="Calx_beta"/>
</dbReference>
<dbReference type="GO" id="GO:0007154">
    <property type="term" value="P:cell communication"/>
    <property type="evidence" value="ECO:0007669"/>
    <property type="project" value="InterPro"/>
</dbReference>
<comment type="caution">
    <text evidence="7">The sequence shown here is derived from an EMBL/GenBank/DDBJ whole genome shotgun (WGS) entry which is preliminary data.</text>
</comment>
<dbReference type="PANTHER" id="PTHR32208">
    <property type="entry name" value="SECRETED PROTEIN-RELATED"/>
    <property type="match status" value="1"/>
</dbReference>